<sequence length="201" mass="22102">MFTSDLREAACEGGARLRPIKVYGLINSLTLKWEHVLTDSGIDPCSTNGASGARLPGRRFLLPVCFNIDQYTESLLVSRGICIRKIRRQTSVLTPCSRLTKLRAALVSHRRTLAVVHCLLSRMYNQRDLAPAAAAPADRAAVSIDHGPGLCCSRAAKATSSIYGLCMIHRLEARTANVIHLRLYVLLQAFVRGLAYVDVQK</sequence>
<organism evidence="1 2">
    <name type="scientific">Eumeta variegata</name>
    <name type="common">Bagworm moth</name>
    <name type="synonym">Eumeta japonica</name>
    <dbReference type="NCBI Taxonomy" id="151549"/>
    <lineage>
        <taxon>Eukaryota</taxon>
        <taxon>Metazoa</taxon>
        <taxon>Ecdysozoa</taxon>
        <taxon>Arthropoda</taxon>
        <taxon>Hexapoda</taxon>
        <taxon>Insecta</taxon>
        <taxon>Pterygota</taxon>
        <taxon>Neoptera</taxon>
        <taxon>Endopterygota</taxon>
        <taxon>Lepidoptera</taxon>
        <taxon>Glossata</taxon>
        <taxon>Ditrysia</taxon>
        <taxon>Tineoidea</taxon>
        <taxon>Psychidae</taxon>
        <taxon>Oiketicinae</taxon>
        <taxon>Eumeta</taxon>
    </lineage>
</organism>
<comment type="caution">
    <text evidence="1">The sequence shown here is derived from an EMBL/GenBank/DDBJ whole genome shotgun (WGS) entry which is preliminary data.</text>
</comment>
<dbReference type="EMBL" id="BGZK01001922">
    <property type="protein sequence ID" value="GBP88318.1"/>
    <property type="molecule type" value="Genomic_DNA"/>
</dbReference>
<dbReference type="AlphaFoldDB" id="A0A4C1ZKL3"/>
<gene>
    <name evidence="1" type="ORF">EVAR_63599_1</name>
</gene>
<evidence type="ECO:0000313" key="2">
    <source>
        <dbReference type="Proteomes" id="UP000299102"/>
    </source>
</evidence>
<accession>A0A4C1ZKL3</accession>
<name>A0A4C1ZKL3_EUMVA</name>
<protein>
    <submittedName>
        <fullName evidence="1">Uncharacterized protein</fullName>
    </submittedName>
</protein>
<dbReference type="Proteomes" id="UP000299102">
    <property type="component" value="Unassembled WGS sequence"/>
</dbReference>
<reference evidence="1 2" key="1">
    <citation type="journal article" date="2019" name="Commun. Biol.">
        <title>The bagworm genome reveals a unique fibroin gene that provides high tensile strength.</title>
        <authorList>
            <person name="Kono N."/>
            <person name="Nakamura H."/>
            <person name="Ohtoshi R."/>
            <person name="Tomita M."/>
            <person name="Numata K."/>
            <person name="Arakawa K."/>
        </authorList>
    </citation>
    <scope>NUCLEOTIDE SEQUENCE [LARGE SCALE GENOMIC DNA]</scope>
</reference>
<proteinExistence type="predicted"/>
<evidence type="ECO:0000313" key="1">
    <source>
        <dbReference type="EMBL" id="GBP88318.1"/>
    </source>
</evidence>
<keyword evidence="2" id="KW-1185">Reference proteome</keyword>